<dbReference type="GO" id="GO:0005886">
    <property type="term" value="C:plasma membrane"/>
    <property type="evidence" value="ECO:0007669"/>
    <property type="project" value="UniProtKB-ARBA"/>
</dbReference>
<dbReference type="Gene3D" id="3.40.50.300">
    <property type="entry name" value="P-loop containing nucleotide triphosphate hydrolases"/>
    <property type="match status" value="1"/>
</dbReference>
<dbReference type="NCBIfam" id="TIGR01007">
    <property type="entry name" value="eps_fam"/>
    <property type="match status" value="1"/>
</dbReference>
<evidence type="ECO:0000313" key="10">
    <source>
        <dbReference type="EMBL" id="MDK9867003.1"/>
    </source>
</evidence>
<keyword evidence="3" id="KW-0808">Transferase</keyword>
<dbReference type="PANTHER" id="PTHR32309:SF13">
    <property type="entry name" value="FERRIC ENTEROBACTIN TRANSPORT PROTEIN FEPE"/>
    <property type="match status" value="1"/>
</dbReference>
<gene>
    <name evidence="10" type="ORF">P1A27_13815</name>
</gene>
<dbReference type="GO" id="GO:0005524">
    <property type="term" value="F:ATP binding"/>
    <property type="evidence" value="ECO:0007669"/>
    <property type="project" value="UniProtKB-KW"/>
</dbReference>
<evidence type="ECO:0000259" key="9">
    <source>
        <dbReference type="Pfam" id="PF13614"/>
    </source>
</evidence>
<dbReference type="SUPFAM" id="SSF52540">
    <property type="entry name" value="P-loop containing nucleoside triphosphate hydrolases"/>
    <property type="match status" value="1"/>
</dbReference>
<evidence type="ECO:0000256" key="4">
    <source>
        <dbReference type="ARBA" id="ARBA00022741"/>
    </source>
</evidence>
<dbReference type="EMBL" id="JARGCK010000019">
    <property type="protein sequence ID" value="MDK9867003.1"/>
    <property type="molecule type" value="Genomic_DNA"/>
</dbReference>
<keyword evidence="6" id="KW-0067">ATP-binding</keyword>
<dbReference type="PANTHER" id="PTHR32309">
    <property type="entry name" value="TYROSINE-PROTEIN KINASE"/>
    <property type="match status" value="1"/>
</dbReference>
<dbReference type="InterPro" id="IPR005702">
    <property type="entry name" value="Wzc-like_C"/>
</dbReference>
<organism evidence="10 11">
    <name type="scientific">Staphylococcus equorum</name>
    <dbReference type="NCBI Taxonomy" id="246432"/>
    <lineage>
        <taxon>Bacteria</taxon>
        <taxon>Bacillati</taxon>
        <taxon>Bacillota</taxon>
        <taxon>Bacilli</taxon>
        <taxon>Bacillales</taxon>
        <taxon>Staphylococcaceae</taxon>
        <taxon>Staphylococcus</taxon>
    </lineage>
</organism>
<evidence type="ECO:0000256" key="3">
    <source>
        <dbReference type="ARBA" id="ARBA00022679"/>
    </source>
</evidence>
<evidence type="ECO:0000256" key="6">
    <source>
        <dbReference type="ARBA" id="ARBA00022840"/>
    </source>
</evidence>
<proteinExistence type="inferred from homology"/>
<comment type="similarity">
    <text evidence="1">Belongs to the CpsD/CapB family.</text>
</comment>
<dbReference type="Proteomes" id="UP001174037">
    <property type="component" value="Unassembled WGS sequence"/>
</dbReference>
<reference evidence="10" key="1">
    <citation type="journal article" date="2023" name="Int. J. Mol. Sci.">
        <title>Antibiotic Resistance/Susceptibility Profiles of Staphylococcus equorum Strains from Cheese, and Genome Analysis for Antibiotic Resistance Genes.</title>
        <authorList>
            <person name="Vazquez L."/>
            <person name="Srednik M.E."/>
            <person name="Rodriguez J."/>
            <person name="Florez A.B."/>
            <person name="Mayo B."/>
        </authorList>
    </citation>
    <scope>NUCLEOTIDE SEQUENCE</scope>
    <source>
        <strain evidence="10">5A3I</strain>
    </source>
</reference>
<evidence type="ECO:0000256" key="5">
    <source>
        <dbReference type="ARBA" id="ARBA00022777"/>
    </source>
</evidence>
<keyword evidence="4" id="KW-0547">Nucleotide-binding</keyword>
<comment type="caution">
    <text evidence="10">The sequence shown here is derived from an EMBL/GenBank/DDBJ whole genome shotgun (WGS) entry which is preliminary data.</text>
</comment>
<evidence type="ECO:0000256" key="8">
    <source>
        <dbReference type="ARBA" id="ARBA00051245"/>
    </source>
</evidence>
<dbReference type="GO" id="GO:0004715">
    <property type="term" value="F:non-membrane spanning protein tyrosine kinase activity"/>
    <property type="evidence" value="ECO:0007669"/>
    <property type="project" value="UniProtKB-EC"/>
</dbReference>
<dbReference type="InterPro" id="IPR050445">
    <property type="entry name" value="Bact_polysacc_biosynth/exp"/>
</dbReference>
<dbReference type="InterPro" id="IPR025669">
    <property type="entry name" value="AAA_dom"/>
</dbReference>
<keyword evidence="5 10" id="KW-0418">Kinase</keyword>
<keyword evidence="7" id="KW-0829">Tyrosine-protein kinase</keyword>
<evidence type="ECO:0000256" key="7">
    <source>
        <dbReference type="ARBA" id="ARBA00023137"/>
    </source>
</evidence>
<feature type="domain" description="AAA" evidence="9">
    <location>
        <begin position="40"/>
        <end position="177"/>
    </location>
</feature>
<dbReference type="GO" id="GO:0042802">
    <property type="term" value="F:identical protein binding"/>
    <property type="evidence" value="ECO:0007669"/>
    <property type="project" value="UniProtKB-ARBA"/>
</dbReference>
<dbReference type="EC" id="2.7.10.2" evidence="2"/>
<evidence type="ECO:0000256" key="1">
    <source>
        <dbReference type="ARBA" id="ARBA00007316"/>
    </source>
</evidence>
<evidence type="ECO:0000256" key="2">
    <source>
        <dbReference type="ARBA" id="ARBA00011903"/>
    </source>
</evidence>
<name>A0AAW7ALF7_9STAP</name>
<evidence type="ECO:0000313" key="11">
    <source>
        <dbReference type="Proteomes" id="UP001174037"/>
    </source>
</evidence>
<accession>A0AAW7ALF7</accession>
<protein>
    <recommendedName>
        <fullName evidence="2">non-specific protein-tyrosine kinase</fullName>
        <ecNumber evidence="2">2.7.10.2</ecNumber>
    </recommendedName>
</protein>
<dbReference type="FunFam" id="3.40.50.300:FF:000527">
    <property type="entry name" value="Tyrosine-protein kinase etk"/>
    <property type="match status" value="1"/>
</dbReference>
<dbReference type="RefSeq" id="WP_285324444.1">
    <property type="nucleotide sequence ID" value="NZ_JARGCK010000019.1"/>
</dbReference>
<dbReference type="CDD" id="cd05387">
    <property type="entry name" value="BY-kinase"/>
    <property type="match status" value="1"/>
</dbReference>
<comment type="catalytic activity">
    <reaction evidence="8">
        <text>L-tyrosyl-[protein] + ATP = O-phospho-L-tyrosyl-[protein] + ADP + H(+)</text>
        <dbReference type="Rhea" id="RHEA:10596"/>
        <dbReference type="Rhea" id="RHEA-COMP:10136"/>
        <dbReference type="Rhea" id="RHEA-COMP:20101"/>
        <dbReference type="ChEBI" id="CHEBI:15378"/>
        <dbReference type="ChEBI" id="CHEBI:30616"/>
        <dbReference type="ChEBI" id="CHEBI:46858"/>
        <dbReference type="ChEBI" id="CHEBI:61978"/>
        <dbReference type="ChEBI" id="CHEBI:456216"/>
        <dbReference type="EC" id="2.7.10.2"/>
    </reaction>
</comment>
<dbReference type="AlphaFoldDB" id="A0AAW7ALF7"/>
<reference evidence="10" key="2">
    <citation type="submission" date="2023-03" db="EMBL/GenBank/DDBJ databases">
        <authorList>
            <person name="Vazquez L."/>
            <person name="Rodriguez J."/>
            <person name="Mayo B."/>
            <person name="Florez A.B."/>
        </authorList>
    </citation>
    <scope>NUCLEOTIDE SEQUENCE</scope>
    <source>
        <strain evidence="10">5A3I</strain>
    </source>
</reference>
<dbReference type="InterPro" id="IPR027417">
    <property type="entry name" value="P-loop_NTPase"/>
</dbReference>
<dbReference type="Pfam" id="PF13614">
    <property type="entry name" value="AAA_31"/>
    <property type="match status" value="1"/>
</dbReference>
<sequence length="217" mass="24356">MNKAQGKYINKQEQLINEQIKTVRTNITFNISENENSVYMVTSSKKGEGKTFISKNLAQSLADAKYKVLIIDADMRKPNLHKRFQIINSYGLSNVISQQITLNDAIIYDELNNIDVLTAGTNPPNPSELLDSKQFKDLLFSIKKEYDYIIIDTPPILPVTDALVLGNIVDKTILIVNSKTTSSDIVIEAKERLDNLSIPIFGVVLNQVKADKISGYY</sequence>